<dbReference type="Proteomes" id="UP001281147">
    <property type="component" value="Unassembled WGS sequence"/>
</dbReference>
<sequence length="315" mass="35364">MDAPSAPLPFWGAQTSAVNFCEEDYIVTHFIAEFFNTLSSLAYIGYGYLGIQRVKRQDISHFAAVNLPYWGLIGVGIFSTIYHSTLKYHTQMADEMSMHLATGCVLIQLYTFQQPPEIQRRNATIIVVGLTSFVIYHCATDEFALHLALFLALCITVAWKTRKINHEKVTDESHRKKISSLTTLATSLALFAYFLWNIDYHFCSTLTRWKHQIGMPWAMVLELHSWWHILTAVSSYAFMAIIEFLTTPEGDASHGVGFLWPAKAVFEEIVPNRLMNGQASEKGKKSMANGFANGSAKQSPNGSANGSVRKEKHIA</sequence>
<name>A0ACC3MKP2_9PEZI</name>
<accession>A0ACC3MKP2</accession>
<evidence type="ECO:0000313" key="1">
    <source>
        <dbReference type="EMBL" id="KAK3697318.1"/>
    </source>
</evidence>
<reference evidence="1" key="1">
    <citation type="submission" date="2023-07" db="EMBL/GenBank/DDBJ databases">
        <title>Black Yeasts Isolated from many extreme environments.</title>
        <authorList>
            <person name="Coleine C."/>
            <person name="Stajich J.E."/>
            <person name="Selbmann L."/>
        </authorList>
    </citation>
    <scope>NUCLEOTIDE SEQUENCE</scope>
    <source>
        <strain evidence="1">CCFEE 5714</strain>
    </source>
</reference>
<evidence type="ECO:0000313" key="2">
    <source>
        <dbReference type="Proteomes" id="UP001281147"/>
    </source>
</evidence>
<keyword evidence="2" id="KW-1185">Reference proteome</keyword>
<comment type="caution">
    <text evidence="1">The sequence shown here is derived from an EMBL/GenBank/DDBJ whole genome shotgun (WGS) entry which is preliminary data.</text>
</comment>
<proteinExistence type="predicted"/>
<protein>
    <submittedName>
        <fullName evidence="1">Uncharacterized protein</fullName>
    </submittedName>
</protein>
<gene>
    <name evidence="1" type="ORF">LTR37_017551</name>
</gene>
<organism evidence="1 2">
    <name type="scientific">Vermiconidia calcicola</name>
    <dbReference type="NCBI Taxonomy" id="1690605"/>
    <lineage>
        <taxon>Eukaryota</taxon>
        <taxon>Fungi</taxon>
        <taxon>Dikarya</taxon>
        <taxon>Ascomycota</taxon>
        <taxon>Pezizomycotina</taxon>
        <taxon>Dothideomycetes</taxon>
        <taxon>Dothideomycetidae</taxon>
        <taxon>Mycosphaerellales</taxon>
        <taxon>Extremaceae</taxon>
        <taxon>Vermiconidia</taxon>
    </lineage>
</organism>
<dbReference type="EMBL" id="JAUTXU010000228">
    <property type="protein sequence ID" value="KAK3697318.1"/>
    <property type="molecule type" value="Genomic_DNA"/>
</dbReference>